<evidence type="ECO:0000313" key="1">
    <source>
        <dbReference type="EMBL" id="KAH1121989.1"/>
    </source>
</evidence>
<dbReference type="Proteomes" id="UP000828251">
    <property type="component" value="Unassembled WGS sequence"/>
</dbReference>
<dbReference type="EMBL" id="JAIQCV010000002">
    <property type="protein sequence ID" value="KAH1121989.1"/>
    <property type="molecule type" value="Genomic_DNA"/>
</dbReference>
<name>A0A9D3WD93_9ROSI</name>
<gene>
    <name evidence="1" type="ORF">J1N35_005149</name>
</gene>
<protein>
    <submittedName>
        <fullName evidence="1">Uncharacterized protein</fullName>
    </submittedName>
</protein>
<dbReference type="AlphaFoldDB" id="A0A9D3WD93"/>
<sequence>MLLDFKERVVNLEESIGDVKETVSGRTTELDSREEQLKEVVLESLDSNVEEMQRMFNSTEKKCYSTEFPRNTYEGRHTQLAAPPYY</sequence>
<accession>A0A9D3WD93</accession>
<comment type="caution">
    <text evidence="1">The sequence shown here is derived from an EMBL/GenBank/DDBJ whole genome shotgun (WGS) entry which is preliminary data.</text>
</comment>
<organism evidence="1 2">
    <name type="scientific">Gossypium stocksii</name>
    <dbReference type="NCBI Taxonomy" id="47602"/>
    <lineage>
        <taxon>Eukaryota</taxon>
        <taxon>Viridiplantae</taxon>
        <taxon>Streptophyta</taxon>
        <taxon>Embryophyta</taxon>
        <taxon>Tracheophyta</taxon>
        <taxon>Spermatophyta</taxon>
        <taxon>Magnoliopsida</taxon>
        <taxon>eudicotyledons</taxon>
        <taxon>Gunneridae</taxon>
        <taxon>Pentapetalae</taxon>
        <taxon>rosids</taxon>
        <taxon>malvids</taxon>
        <taxon>Malvales</taxon>
        <taxon>Malvaceae</taxon>
        <taxon>Malvoideae</taxon>
        <taxon>Gossypium</taxon>
    </lineage>
</organism>
<evidence type="ECO:0000313" key="2">
    <source>
        <dbReference type="Proteomes" id="UP000828251"/>
    </source>
</evidence>
<reference evidence="1 2" key="1">
    <citation type="journal article" date="2021" name="Plant Biotechnol. J.">
        <title>Multi-omics assisted identification of the key and species-specific regulatory components of drought-tolerant mechanisms in Gossypium stocksii.</title>
        <authorList>
            <person name="Yu D."/>
            <person name="Ke L."/>
            <person name="Zhang D."/>
            <person name="Wu Y."/>
            <person name="Sun Y."/>
            <person name="Mei J."/>
            <person name="Sun J."/>
            <person name="Sun Y."/>
        </authorList>
    </citation>
    <scope>NUCLEOTIDE SEQUENCE [LARGE SCALE GENOMIC DNA]</scope>
    <source>
        <strain evidence="2">cv. E1</strain>
        <tissue evidence="1">Leaf</tissue>
    </source>
</reference>
<keyword evidence="2" id="KW-1185">Reference proteome</keyword>
<proteinExistence type="predicted"/>